<dbReference type="EMBL" id="JAYWIO010000006">
    <property type="protein sequence ID" value="KAK7255570.1"/>
    <property type="molecule type" value="Genomic_DNA"/>
</dbReference>
<comment type="caution">
    <text evidence="1">The sequence shown here is derived from an EMBL/GenBank/DDBJ whole genome shotgun (WGS) entry which is preliminary data.</text>
</comment>
<accession>A0AAN9EIW9</accession>
<dbReference type="Proteomes" id="UP001372338">
    <property type="component" value="Unassembled WGS sequence"/>
</dbReference>
<dbReference type="AlphaFoldDB" id="A0AAN9EIW9"/>
<organism evidence="1 2">
    <name type="scientific">Crotalaria pallida</name>
    <name type="common">Smooth rattlebox</name>
    <name type="synonym">Crotalaria striata</name>
    <dbReference type="NCBI Taxonomy" id="3830"/>
    <lineage>
        <taxon>Eukaryota</taxon>
        <taxon>Viridiplantae</taxon>
        <taxon>Streptophyta</taxon>
        <taxon>Embryophyta</taxon>
        <taxon>Tracheophyta</taxon>
        <taxon>Spermatophyta</taxon>
        <taxon>Magnoliopsida</taxon>
        <taxon>eudicotyledons</taxon>
        <taxon>Gunneridae</taxon>
        <taxon>Pentapetalae</taxon>
        <taxon>rosids</taxon>
        <taxon>fabids</taxon>
        <taxon>Fabales</taxon>
        <taxon>Fabaceae</taxon>
        <taxon>Papilionoideae</taxon>
        <taxon>50 kb inversion clade</taxon>
        <taxon>genistoids sensu lato</taxon>
        <taxon>core genistoids</taxon>
        <taxon>Crotalarieae</taxon>
        <taxon>Crotalaria</taxon>
    </lineage>
</organism>
<reference evidence="1 2" key="1">
    <citation type="submission" date="2024-01" db="EMBL/GenBank/DDBJ databases">
        <title>The genomes of 5 underutilized Papilionoideae crops provide insights into root nodulation and disease resistanc.</title>
        <authorList>
            <person name="Yuan L."/>
        </authorList>
    </citation>
    <scope>NUCLEOTIDE SEQUENCE [LARGE SCALE GENOMIC DNA]</scope>
    <source>
        <strain evidence="1">ZHUSHIDOU_FW_LH</strain>
        <tissue evidence="1">Leaf</tissue>
    </source>
</reference>
<evidence type="ECO:0000313" key="2">
    <source>
        <dbReference type="Proteomes" id="UP001372338"/>
    </source>
</evidence>
<name>A0AAN9EIW9_CROPI</name>
<evidence type="ECO:0000313" key="1">
    <source>
        <dbReference type="EMBL" id="KAK7255570.1"/>
    </source>
</evidence>
<sequence length="113" mass="13389">MEHSHRLHCWANCHRLLPSTIRHHPLSLSSPSRDLRPIEALARAAAAVPCSFYLWKLRRRHRRRYQPHPLCVQQPKTASPPPPCAGDVRHWFEQNRLLVVLHRSSPLWMLPWY</sequence>
<protein>
    <submittedName>
        <fullName evidence="1">Uncharacterized protein</fullName>
    </submittedName>
</protein>
<keyword evidence="2" id="KW-1185">Reference proteome</keyword>
<proteinExistence type="predicted"/>
<gene>
    <name evidence="1" type="ORF">RIF29_28983</name>
</gene>